<dbReference type="PROSITE" id="PS50931">
    <property type="entry name" value="HTH_LYSR"/>
    <property type="match status" value="1"/>
</dbReference>
<evidence type="ECO:0000259" key="5">
    <source>
        <dbReference type="PROSITE" id="PS50931"/>
    </source>
</evidence>
<feature type="domain" description="HTH lysR-type" evidence="5">
    <location>
        <begin position="1"/>
        <end position="60"/>
    </location>
</feature>
<evidence type="ECO:0000313" key="7">
    <source>
        <dbReference type="Proteomes" id="UP001379533"/>
    </source>
</evidence>
<dbReference type="SUPFAM" id="SSF46785">
    <property type="entry name" value="Winged helix' DNA-binding domain"/>
    <property type="match status" value="1"/>
</dbReference>
<dbReference type="PANTHER" id="PTHR30537:SF5">
    <property type="entry name" value="HTH-TYPE TRANSCRIPTIONAL ACTIVATOR TTDR-RELATED"/>
    <property type="match status" value="1"/>
</dbReference>
<dbReference type="PRINTS" id="PR00039">
    <property type="entry name" value="HTHLYSR"/>
</dbReference>
<dbReference type="InterPro" id="IPR058163">
    <property type="entry name" value="LysR-type_TF_proteobact-type"/>
</dbReference>
<name>A0ABZ2JYA5_9BACT</name>
<dbReference type="Pfam" id="PF03466">
    <property type="entry name" value="LysR_substrate"/>
    <property type="match status" value="1"/>
</dbReference>
<gene>
    <name evidence="6" type="ORF">LZC95_33360</name>
</gene>
<proteinExistence type="inferred from homology"/>
<evidence type="ECO:0000313" key="6">
    <source>
        <dbReference type="EMBL" id="WXA91332.1"/>
    </source>
</evidence>
<dbReference type="Gene3D" id="1.10.10.10">
    <property type="entry name" value="Winged helix-like DNA-binding domain superfamily/Winged helix DNA-binding domain"/>
    <property type="match status" value="1"/>
</dbReference>
<evidence type="ECO:0000256" key="1">
    <source>
        <dbReference type="ARBA" id="ARBA00009437"/>
    </source>
</evidence>
<dbReference type="PANTHER" id="PTHR30537">
    <property type="entry name" value="HTH-TYPE TRANSCRIPTIONAL REGULATOR"/>
    <property type="match status" value="1"/>
</dbReference>
<dbReference type="CDD" id="cd08474">
    <property type="entry name" value="PBP2_CrgA_like_5"/>
    <property type="match status" value="1"/>
</dbReference>
<dbReference type="InterPro" id="IPR036390">
    <property type="entry name" value="WH_DNA-bd_sf"/>
</dbReference>
<keyword evidence="7" id="KW-1185">Reference proteome</keyword>
<dbReference type="Proteomes" id="UP001379533">
    <property type="component" value="Chromosome"/>
</dbReference>
<evidence type="ECO:0000256" key="4">
    <source>
        <dbReference type="ARBA" id="ARBA00023163"/>
    </source>
</evidence>
<dbReference type="EMBL" id="CP089982">
    <property type="protein sequence ID" value="WXA91332.1"/>
    <property type="molecule type" value="Genomic_DNA"/>
</dbReference>
<dbReference type="InterPro" id="IPR000847">
    <property type="entry name" value="LysR_HTH_N"/>
</dbReference>
<keyword evidence="3" id="KW-0238">DNA-binding</keyword>
<dbReference type="RefSeq" id="WP_394841952.1">
    <property type="nucleotide sequence ID" value="NZ_CP089982.1"/>
</dbReference>
<dbReference type="InterPro" id="IPR005119">
    <property type="entry name" value="LysR_subst-bd"/>
</dbReference>
<protein>
    <submittedName>
        <fullName evidence="6">LysR family transcriptional regulator</fullName>
    </submittedName>
</protein>
<keyword evidence="2" id="KW-0805">Transcription regulation</keyword>
<dbReference type="SUPFAM" id="SSF53850">
    <property type="entry name" value="Periplasmic binding protein-like II"/>
    <property type="match status" value="1"/>
</dbReference>
<evidence type="ECO:0000256" key="2">
    <source>
        <dbReference type="ARBA" id="ARBA00023015"/>
    </source>
</evidence>
<keyword evidence="4" id="KW-0804">Transcription</keyword>
<comment type="similarity">
    <text evidence="1">Belongs to the LysR transcriptional regulatory family.</text>
</comment>
<sequence>MTDSLDGLSSFLAVAQHKSFTAAASEVGVTPTAMSQKIKLLERRLGVVLFQRTTRHVALTDAGQTLFERLRPALRDVEDALTALSDYRGRPSGKLRLTAPRTSCTWPVAPLVARMREAYPELTVEVSLDDAFVDIVASGFDAGIRLGDSVEKDMVRVPISKHSSWSIVGSPAYLAKMGRPSKPEDLLRHHAVRQRMIATGVVYRWELERRGKEITIDVPGGIVVNDIRLMVALVREGSGLAYVPDEEVEADLAAGRLERVLESFVTKGPGLCLYFPERTQEQPKMRALIETVKRLRPSR</sequence>
<reference evidence="6 7" key="1">
    <citation type="submission" date="2021-12" db="EMBL/GenBank/DDBJ databases">
        <title>Discovery of the Pendulisporaceae a myxobacterial family with distinct sporulation behavior and unique specialized metabolism.</title>
        <authorList>
            <person name="Garcia R."/>
            <person name="Popoff A."/>
            <person name="Bader C.D."/>
            <person name="Loehr J."/>
            <person name="Walesch S."/>
            <person name="Walt C."/>
            <person name="Boldt J."/>
            <person name="Bunk B."/>
            <person name="Haeckl F.J.F.P.J."/>
            <person name="Gunesch A.P."/>
            <person name="Birkelbach J."/>
            <person name="Nuebel U."/>
            <person name="Pietschmann T."/>
            <person name="Bach T."/>
            <person name="Mueller R."/>
        </authorList>
    </citation>
    <scope>NUCLEOTIDE SEQUENCE [LARGE SCALE GENOMIC DNA]</scope>
    <source>
        <strain evidence="6 7">MSr12523</strain>
    </source>
</reference>
<organism evidence="6 7">
    <name type="scientific">Pendulispora brunnea</name>
    <dbReference type="NCBI Taxonomy" id="2905690"/>
    <lineage>
        <taxon>Bacteria</taxon>
        <taxon>Pseudomonadati</taxon>
        <taxon>Myxococcota</taxon>
        <taxon>Myxococcia</taxon>
        <taxon>Myxococcales</taxon>
        <taxon>Sorangiineae</taxon>
        <taxon>Pendulisporaceae</taxon>
        <taxon>Pendulispora</taxon>
    </lineage>
</organism>
<dbReference type="Gene3D" id="3.40.190.290">
    <property type="match status" value="1"/>
</dbReference>
<accession>A0ABZ2JYA5</accession>
<evidence type="ECO:0000256" key="3">
    <source>
        <dbReference type="ARBA" id="ARBA00023125"/>
    </source>
</evidence>
<dbReference type="Pfam" id="PF00126">
    <property type="entry name" value="HTH_1"/>
    <property type="match status" value="1"/>
</dbReference>
<dbReference type="InterPro" id="IPR036388">
    <property type="entry name" value="WH-like_DNA-bd_sf"/>
</dbReference>